<keyword evidence="2 8" id="KW-0812">Transmembrane</keyword>
<dbReference type="PANTHER" id="PTHR24103">
    <property type="entry name" value="E3 UBIQUITIN-PROTEIN LIGASE TRIM"/>
    <property type="match status" value="1"/>
</dbReference>
<dbReference type="Pfam" id="PF00622">
    <property type="entry name" value="SPRY"/>
    <property type="match status" value="1"/>
</dbReference>
<reference evidence="11 12" key="2">
    <citation type="submission" date="2019-04" db="EMBL/GenBank/DDBJ databases">
        <title>The genome sequence of big-headed turtle.</title>
        <authorList>
            <person name="Gong S."/>
        </authorList>
    </citation>
    <scope>NUCLEOTIDE SEQUENCE [LARGE SCALE GENOMIC DNA]</scope>
    <source>
        <strain evidence="11">DO16091913</strain>
        <tissue evidence="11">Muscle</tissue>
    </source>
</reference>
<organism evidence="11 12">
    <name type="scientific">Platysternon megacephalum</name>
    <name type="common">big-headed turtle</name>
    <dbReference type="NCBI Taxonomy" id="55544"/>
    <lineage>
        <taxon>Eukaryota</taxon>
        <taxon>Metazoa</taxon>
        <taxon>Chordata</taxon>
        <taxon>Craniata</taxon>
        <taxon>Vertebrata</taxon>
        <taxon>Euteleostomi</taxon>
        <taxon>Archelosauria</taxon>
        <taxon>Testudinata</taxon>
        <taxon>Testudines</taxon>
        <taxon>Cryptodira</taxon>
        <taxon>Durocryptodira</taxon>
        <taxon>Testudinoidea</taxon>
        <taxon>Platysternidae</taxon>
        <taxon>Platysternon</taxon>
    </lineage>
</organism>
<evidence type="ECO:0000313" key="12">
    <source>
        <dbReference type="Proteomes" id="UP000297703"/>
    </source>
</evidence>
<dbReference type="PROSITE" id="PS50188">
    <property type="entry name" value="B302_SPRY"/>
    <property type="match status" value="1"/>
</dbReference>
<dbReference type="SMART" id="SM00449">
    <property type="entry name" value="SPRY"/>
    <property type="match status" value="1"/>
</dbReference>
<dbReference type="InterPro" id="IPR003879">
    <property type="entry name" value="Butyrophylin_SPRY"/>
</dbReference>
<evidence type="ECO:0000313" key="11">
    <source>
        <dbReference type="EMBL" id="TFJ97467.1"/>
    </source>
</evidence>
<feature type="transmembrane region" description="Helical" evidence="8">
    <location>
        <begin position="127"/>
        <end position="147"/>
    </location>
</feature>
<feature type="domain" description="B30.2/SPRY" evidence="10">
    <location>
        <begin position="194"/>
        <end position="380"/>
    </location>
</feature>
<evidence type="ECO:0000256" key="2">
    <source>
        <dbReference type="ARBA" id="ARBA00022692"/>
    </source>
</evidence>
<reference evidence="11 12" key="1">
    <citation type="submission" date="2019-04" db="EMBL/GenBank/DDBJ databases">
        <title>Draft genome of the big-headed turtle Platysternon megacephalum.</title>
        <authorList>
            <person name="Gong S."/>
        </authorList>
    </citation>
    <scope>NUCLEOTIDE SEQUENCE [LARGE SCALE GENOMIC DNA]</scope>
    <source>
        <strain evidence="11">DO16091913</strain>
        <tissue evidence="11">Muscle</tissue>
    </source>
</reference>
<evidence type="ECO:0000259" key="10">
    <source>
        <dbReference type="PROSITE" id="PS50188"/>
    </source>
</evidence>
<keyword evidence="5 8" id="KW-0472">Membrane</keyword>
<evidence type="ECO:0000256" key="4">
    <source>
        <dbReference type="ARBA" id="ARBA00022989"/>
    </source>
</evidence>
<dbReference type="InterPro" id="IPR013320">
    <property type="entry name" value="ConA-like_dom_sf"/>
</dbReference>
<keyword evidence="3 9" id="KW-0732">Signal</keyword>
<comment type="subcellular location">
    <subcellularLocation>
        <location evidence="1">Membrane</location>
        <topology evidence="1">Single-pass type I membrane protein</topology>
    </subcellularLocation>
</comment>
<dbReference type="InterPro" id="IPR001870">
    <property type="entry name" value="B30.2/SPRY"/>
</dbReference>
<keyword evidence="12" id="KW-1185">Reference proteome</keyword>
<feature type="coiled-coil region" evidence="7">
    <location>
        <begin position="167"/>
        <end position="201"/>
    </location>
</feature>
<evidence type="ECO:0000256" key="1">
    <source>
        <dbReference type="ARBA" id="ARBA00004479"/>
    </source>
</evidence>
<evidence type="ECO:0000256" key="8">
    <source>
        <dbReference type="SAM" id="Phobius"/>
    </source>
</evidence>
<dbReference type="InterPro" id="IPR013783">
    <property type="entry name" value="Ig-like_fold"/>
</dbReference>
<gene>
    <name evidence="11" type="ORF">DR999_PMT20697</name>
</gene>
<dbReference type="AlphaFoldDB" id="A0A4D9DME2"/>
<accession>A0A4D9DME2</accession>
<dbReference type="GO" id="GO:0016020">
    <property type="term" value="C:membrane"/>
    <property type="evidence" value="ECO:0007669"/>
    <property type="project" value="UniProtKB-SubCell"/>
</dbReference>
<evidence type="ECO:0000256" key="7">
    <source>
        <dbReference type="SAM" id="Coils"/>
    </source>
</evidence>
<dbReference type="InterPro" id="IPR050143">
    <property type="entry name" value="TRIM/RBCC"/>
</dbReference>
<keyword evidence="6" id="KW-0393">Immunoglobulin domain</keyword>
<evidence type="ECO:0000256" key="5">
    <source>
        <dbReference type="ARBA" id="ARBA00023136"/>
    </source>
</evidence>
<dbReference type="InterPro" id="IPR003877">
    <property type="entry name" value="SPRY_dom"/>
</dbReference>
<dbReference type="EMBL" id="QXTE01000493">
    <property type="protein sequence ID" value="TFJ97467.1"/>
    <property type="molecule type" value="Genomic_DNA"/>
</dbReference>
<dbReference type="Gene3D" id="2.60.40.10">
    <property type="entry name" value="Immunoglobulins"/>
    <property type="match status" value="1"/>
</dbReference>
<proteinExistence type="predicted"/>
<dbReference type="Pfam" id="PF22705">
    <property type="entry name" value="C2-set_3"/>
    <property type="match status" value="1"/>
</dbReference>
<evidence type="ECO:0000256" key="6">
    <source>
        <dbReference type="ARBA" id="ARBA00023319"/>
    </source>
</evidence>
<evidence type="ECO:0000256" key="3">
    <source>
        <dbReference type="ARBA" id="ARBA00022729"/>
    </source>
</evidence>
<sequence length="385" mass="43328">MGFSVPWTAAIQMLVLALALHSTAGNSHEPLIVLDNYEDNGIRVTCFSERRFSDVQVLWTDSKRHNLTGSPITPTSNTDEASAKSSILLKSGSDNAISCSIIDNVLKTSTKSTVVIADVFFPATSPWMTAFIVILLISIALVSAAIYKLKKNNETTAQAVNDKKAIADETRLLRKELETEHQNSQQAIQAIQEKFEKAMAELDFRRARSNAVNITLDSDCKHPKLSLKDKNRVVSTAEKKASRDLIVVANEGFSEKKQYWEVEVGDKPEWELGVLTQNERRKLKNEKMEKPPEKEYWSLWLSEGQYHCSWKIDTITSEDQKCPVVGIFLDWEEGMISFYNVELMCPVVSITQEFQGKLYPFFNPGSDKQYLGIRPVSIPSPLTSL</sequence>
<feature type="signal peptide" evidence="9">
    <location>
        <begin position="1"/>
        <end position="25"/>
    </location>
</feature>
<dbReference type="STRING" id="55544.A0A4D9DME2"/>
<protein>
    <submittedName>
        <fullName evidence="11">CTD nuclear envelope phosphatase 1</fullName>
    </submittedName>
</protein>
<feature type="chain" id="PRO_5020039073" evidence="9">
    <location>
        <begin position="26"/>
        <end position="385"/>
    </location>
</feature>
<dbReference type="InterPro" id="IPR043136">
    <property type="entry name" value="B30.2/SPRY_sf"/>
</dbReference>
<keyword evidence="7" id="KW-0175">Coiled coil</keyword>
<dbReference type="SUPFAM" id="SSF49899">
    <property type="entry name" value="Concanavalin A-like lectins/glucanases"/>
    <property type="match status" value="1"/>
</dbReference>
<dbReference type="Proteomes" id="UP000297703">
    <property type="component" value="Unassembled WGS sequence"/>
</dbReference>
<dbReference type="Gene3D" id="2.60.120.920">
    <property type="match status" value="1"/>
</dbReference>
<dbReference type="PRINTS" id="PR01407">
    <property type="entry name" value="BUTYPHLNCDUF"/>
</dbReference>
<dbReference type="InterPro" id="IPR053896">
    <property type="entry name" value="BTN3A2-like_Ig-C"/>
</dbReference>
<keyword evidence="4 8" id="KW-1133">Transmembrane helix</keyword>
<name>A0A4D9DME2_9SAUR</name>
<evidence type="ECO:0000256" key="9">
    <source>
        <dbReference type="SAM" id="SignalP"/>
    </source>
</evidence>
<comment type="caution">
    <text evidence="11">The sequence shown here is derived from an EMBL/GenBank/DDBJ whole genome shotgun (WGS) entry which is preliminary data.</text>
</comment>
<dbReference type="OrthoDB" id="9041755at2759"/>